<proteinExistence type="predicted"/>
<dbReference type="STRING" id="1227077.SAMN04515668_4800"/>
<reference evidence="2" key="1">
    <citation type="submission" date="2016-10" db="EMBL/GenBank/DDBJ databases">
        <authorList>
            <person name="Varghese N."/>
            <person name="Submissions S."/>
        </authorList>
    </citation>
    <scope>NUCLEOTIDE SEQUENCE [LARGE SCALE GENOMIC DNA]</scope>
    <source>
        <strain evidence="2">OR362-8,ATCC BAA-1266,JCM 13504</strain>
    </source>
</reference>
<evidence type="ECO:0000313" key="1">
    <source>
        <dbReference type="EMBL" id="SFQ82391.1"/>
    </source>
</evidence>
<dbReference type="OrthoDB" id="3483256at2"/>
<keyword evidence="2" id="KW-1185">Reference proteome</keyword>
<evidence type="ECO:0000313" key="2">
    <source>
        <dbReference type="Proteomes" id="UP000199029"/>
    </source>
</evidence>
<dbReference type="AlphaFoldDB" id="A0A1I6BN96"/>
<dbReference type="EMBL" id="FOXS01000010">
    <property type="protein sequence ID" value="SFQ82391.1"/>
    <property type="molecule type" value="Genomic_DNA"/>
</dbReference>
<sequence length="169" mass="18827">MPTPTPHEDTPEVLALAETFRQAGAANPETWARSQVHEGINQWARFHFLKTLSTAWLPENALDWVEAQRQAPSGDAQHAGAQLPKAVREMRAVGVRPEQILDLIRVIQFETLFHVCHTLDGATEATPPVQGWALFETDAQGMPLRPIEALHESLLEFDPSGRELRPRSG</sequence>
<name>A0A1I6BN96_HYMAR</name>
<accession>A0A1I6BN96</accession>
<protein>
    <submittedName>
        <fullName evidence="1">Uncharacterized protein</fullName>
    </submittedName>
</protein>
<organism evidence="1 2">
    <name type="scientific">Hymenobacter arizonensis</name>
    <name type="common">Siccationidurans arizonensis</name>
    <dbReference type="NCBI Taxonomy" id="1227077"/>
    <lineage>
        <taxon>Bacteria</taxon>
        <taxon>Pseudomonadati</taxon>
        <taxon>Bacteroidota</taxon>
        <taxon>Cytophagia</taxon>
        <taxon>Cytophagales</taxon>
        <taxon>Hymenobacteraceae</taxon>
        <taxon>Hymenobacter</taxon>
    </lineage>
</organism>
<dbReference type="RefSeq" id="WP_092678835.1">
    <property type="nucleotide sequence ID" value="NZ_FOXS01000010.1"/>
</dbReference>
<dbReference type="Proteomes" id="UP000199029">
    <property type="component" value="Unassembled WGS sequence"/>
</dbReference>
<gene>
    <name evidence="1" type="ORF">SAMN04515668_4800</name>
</gene>